<evidence type="ECO:0000259" key="2">
    <source>
        <dbReference type="Pfam" id="PF00089"/>
    </source>
</evidence>
<dbReference type="Gene3D" id="2.40.10.10">
    <property type="entry name" value="Trypsin-like serine proteases"/>
    <property type="match status" value="3"/>
</dbReference>
<reference evidence="4" key="1">
    <citation type="submission" date="2014-03" db="EMBL/GenBank/DDBJ databases">
        <authorList>
            <person name="Aksoy S."/>
            <person name="Warren W."/>
            <person name="Wilson R.K."/>
        </authorList>
    </citation>
    <scope>NUCLEOTIDE SEQUENCE [LARGE SCALE GENOMIC DNA]</scope>
    <source>
        <strain evidence="4">IAEA</strain>
    </source>
</reference>
<dbReference type="InterPro" id="IPR009003">
    <property type="entry name" value="Peptidase_S1_PA"/>
</dbReference>
<evidence type="ECO:0000313" key="4">
    <source>
        <dbReference type="Proteomes" id="UP000091820"/>
    </source>
</evidence>
<dbReference type="InterPro" id="IPR043504">
    <property type="entry name" value="Peptidase_S1_PA_chymotrypsin"/>
</dbReference>
<dbReference type="PANTHER" id="PTHR24271:SF50">
    <property type="match status" value="1"/>
</dbReference>
<dbReference type="SUPFAM" id="SSF50494">
    <property type="entry name" value="Trypsin-like serine proteases"/>
    <property type="match status" value="2"/>
</dbReference>
<dbReference type="PANTHER" id="PTHR24271">
    <property type="entry name" value="KALLIKREIN-RELATED"/>
    <property type="match status" value="1"/>
</dbReference>
<reference evidence="3" key="2">
    <citation type="submission" date="2020-05" db="UniProtKB">
        <authorList>
            <consortium name="EnsemblMetazoa"/>
        </authorList>
    </citation>
    <scope>IDENTIFICATION</scope>
    <source>
        <strain evidence="3">IAEA</strain>
    </source>
</reference>
<accession>A0A1A9WGX3</accession>
<name>A0A1A9WGX3_9MUSC</name>
<proteinExistence type="predicted"/>
<feature type="domain" description="Peptidase S1" evidence="2">
    <location>
        <begin position="305"/>
        <end position="387"/>
    </location>
</feature>
<organism evidence="3 4">
    <name type="scientific">Glossina brevipalpis</name>
    <dbReference type="NCBI Taxonomy" id="37001"/>
    <lineage>
        <taxon>Eukaryota</taxon>
        <taxon>Metazoa</taxon>
        <taxon>Ecdysozoa</taxon>
        <taxon>Arthropoda</taxon>
        <taxon>Hexapoda</taxon>
        <taxon>Insecta</taxon>
        <taxon>Pterygota</taxon>
        <taxon>Neoptera</taxon>
        <taxon>Endopterygota</taxon>
        <taxon>Diptera</taxon>
        <taxon>Brachycera</taxon>
        <taxon>Muscomorpha</taxon>
        <taxon>Hippoboscoidea</taxon>
        <taxon>Glossinidae</taxon>
        <taxon>Glossina</taxon>
    </lineage>
</organism>
<dbReference type="Proteomes" id="UP000091820">
    <property type="component" value="Unassembled WGS sequence"/>
</dbReference>
<evidence type="ECO:0000313" key="3">
    <source>
        <dbReference type="EnsemblMetazoa" id="GBRI019326-PA"/>
    </source>
</evidence>
<keyword evidence="1" id="KW-1015">Disulfide bond</keyword>
<dbReference type="Pfam" id="PF00089">
    <property type="entry name" value="Trypsin"/>
    <property type="match status" value="2"/>
</dbReference>
<dbReference type="GO" id="GO:0004252">
    <property type="term" value="F:serine-type endopeptidase activity"/>
    <property type="evidence" value="ECO:0007669"/>
    <property type="project" value="InterPro"/>
</dbReference>
<sequence>MWCQIVKEDLKAPAKRYVRESWNIITFKDETHREPWSMPQLQVLVLDAQMVFARGKHKSDIFAESINLNGKPFESKEQICKVHTIDQTDGINTIVERKVIIVGTSDCTNEYGTLLDPDVICIKMNDTECNHCDVLKPGSALVCEHDNLIGVVSEFAANECNKDKSGICADIYELRNWIKHTMANETLASTDYTIETQRVGLIVSNNCILTAFVSKSKRMWCQVVKEDHTAPTGSFIRESWNIITLEKGRNDEPWKSAQLAILVLDEQMIYKSNGSTPVIITEAISIPYQSFDSNGSLECKVHTLNNENKTQEITVTIVNYEECNEKYGNALDTLVLCIRGANGCNHCKDLQPGSGLVCNKDLIGIVSEQNDCTVEKPRICANVYELRPFNSLSCIPSASLNSWISGNLCEESVLDSGACTPGASKFAKALALVKCQERGMESTRLGAIISNHFILTSSILPEDKVTCEVIYKNISAPEELHTRETWSIQNYLGETNLKPEALPQLQLLKVDQPIILEEGVIIRTTLAKILHLAKKPLSKDDECTLHTTSTIGEEKQIVEYKATIIEREACEGQYGSLHENVICIKVPDGCDNCKDVMPGSALIQKGRLIGTKLQELYNDYASVLILIRYETGECTPGTSKFAKSLAIVTCTQVKENRESIRLGVIISYRFILTSGILPEAHLSCKIKYNINKPKDRYTRGGSYIAKNYEDEINLKPESSPQLLILEPQESIVFKKGRGITIAEKLELAKDPLRKDDEYTLHTIRTIAGQEQIVEYKPNIVERKECEESYDCLDENVICIKMPDGCDNCKDVMPGSALIQKGHLIGTAREYKGARVRGYEDTRVRGYESTKVRGYVGMRLHGYENTNVRRYECTGVRWYVGMRLQEYEDTRIRGYEGTRIRGYEDTRIGRYEDTRVRRYKGTKVREYEDARVQGYNGTRIQEYEDTRKRRYEAEAVWLWLSMKITQKQVSYTKTEFDAGGDADGDAELDR</sequence>
<dbReference type="GO" id="GO:0006508">
    <property type="term" value="P:proteolysis"/>
    <property type="evidence" value="ECO:0007669"/>
    <property type="project" value="InterPro"/>
</dbReference>
<evidence type="ECO:0000256" key="1">
    <source>
        <dbReference type="ARBA" id="ARBA00023157"/>
    </source>
</evidence>
<dbReference type="EnsemblMetazoa" id="GBRI019326-RA">
    <property type="protein sequence ID" value="GBRI019326-PA"/>
    <property type="gene ID" value="GBRI019326"/>
</dbReference>
<protein>
    <recommendedName>
        <fullName evidence="2">Peptidase S1 domain-containing protein</fullName>
    </recommendedName>
</protein>
<dbReference type="STRING" id="37001.A0A1A9WGX3"/>
<dbReference type="VEuPathDB" id="VectorBase:GBRI019326"/>
<feature type="domain" description="Peptidase S1" evidence="2">
    <location>
        <begin position="76"/>
        <end position="178"/>
    </location>
</feature>
<keyword evidence="4" id="KW-1185">Reference proteome</keyword>
<dbReference type="AlphaFoldDB" id="A0A1A9WGX3"/>
<dbReference type="InterPro" id="IPR001254">
    <property type="entry name" value="Trypsin_dom"/>
</dbReference>